<dbReference type="Proteomes" id="UP001154282">
    <property type="component" value="Unassembled WGS sequence"/>
</dbReference>
<dbReference type="EMBL" id="CAMGYJ010000008">
    <property type="protein sequence ID" value="CAI0459462.1"/>
    <property type="molecule type" value="Genomic_DNA"/>
</dbReference>
<feature type="region of interest" description="Disordered" evidence="1">
    <location>
        <begin position="40"/>
        <end position="68"/>
    </location>
</feature>
<name>A0AAV0NM32_9ROSI</name>
<sequence length="88" mass="10130">MACLMSPDKSFRGLLMSGTGRTRRCTRHFGSSLCPGEALGVGGEERRKEKRRRRRNKLKGRPHKRQKLLHSKHRITCCTVIKSCMLHI</sequence>
<proteinExistence type="predicted"/>
<feature type="compositionally biased region" description="Basic residues" evidence="1">
    <location>
        <begin position="48"/>
        <end position="68"/>
    </location>
</feature>
<evidence type="ECO:0000313" key="2">
    <source>
        <dbReference type="EMBL" id="CAI0459462.1"/>
    </source>
</evidence>
<evidence type="ECO:0000313" key="3">
    <source>
        <dbReference type="Proteomes" id="UP001154282"/>
    </source>
</evidence>
<evidence type="ECO:0000256" key="1">
    <source>
        <dbReference type="SAM" id="MobiDB-lite"/>
    </source>
</evidence>
<accession>A0AAV0NM32</accession>
<protein>
    <submittedName>
        <fullName evidence="2">Uncharacterized protein</fullName>
    </submittedName>
</protein>
<organism evidence="2 3">
    <name type="scientific">Linum tenue</name>
    <dbReference type="NCBI Taxonomy" id="586396"/>
    <lineage>
        <taxon>Eukaryota</taxon>
        <taxon>Viridiplantae</taxon>
        <taxon>Streptophyta</taxon>
        <taxon>Embryophyta</taxon>
        <taxon>Tracheophyta</taxon>
        <taxon>Spermatophyta</taxon>
        <taxon>Magnoliopsida</taxon>
        <taxon>eudicotyledons</taxon>
        <taxon>Gunneridae</taxon>
        <taxon>Pentapetalae</taxon>
        <taxon>rosids</taxon>
        <taxon>fabids</taxon>
        <taxon>Malpighiales</taxon>
        <taxon>Linaceae</taxon>
        <taxon>Linum</taxon>
    </lineage>
</organism>
<keyword evidence="3" id="KW-1185">Reference proteome</keyword>
<gene>
    <name evidence="2" type="ORF">LITE_LOCUS34016</name>
</gene>
<dbReference type="AlphaFoldDB" id="A0AAV0NM32"/>
<comment type="caution">
    <text evidence="2">The sequence shown here is derived from an EMBL/GenBank/DDBJ whole genome shotgun (WGS) entry which is preliminary data.</text>
</comment>
<reference evidence="2" key="1">
    <citation type="submission" date="2022-08" db="EMBL/GenBank/DDBJ databases">
        <authorList>
            <person name="Gutierrez-Valencia J."/>
        </authorList>
    </citation>
    <scope>NUCLEOTIDE SEQUENCE</scope>
</reference>